<dbReference type="SUPFAM" id="SSF51905">
    <property type="entry name" value="FAD/NAD(P)-binding domain"/>
    <property type="match status" value="1"/>
</dbReference>
<dbReference type="RefSeq" id="XP_043011744.1">
    <property type="nucleotide sequence ID" value="XM_043150654.1"/>
</dbReference>
<evidence type="ECO:0008006" key="7">
    <source>
        <dbReference type="Google" id="ProtNLM"/>
    </source>
</evidence>
<dbReference type="KEGG" id="more:E1B28_006047"/>
<reference evidence="5" key="1">
    <citation type="journal article" date="2021" name="Genome Biol. Evol.">
        <title>The assembled and annotated genome of the fairy-ring fungus Marasmius oreades.</title>
        <authorList>
            <person name="Hiltunen M."/>
            <person name="Ament-Velasquez S.L."/>
            <person name="Johannesson H."/>
        </authorList>
    </citation>
    <scope>NUCLEOTIDE SEQUENCE</scope>
    <source>
        <strain evidence="5">03SP1</strain>
    </source>
</reference>
<dbReference type="GeneID" id="66075123"/>
<evidence type="ECO:0000256" key="1">
    <source>
        <dbReference type="ARBA" id="ARBA00009183"/>
    </source>
</evidence>
<proteinExistence type="inferred from homology"/>
<keyword evidence="6" id="KW-1185">Reference proteome</keyword>
<evidence type="ECO:0000256" key="2">
    <source>
        <dbReference type="ARBA" id="ARBA00022630"/>
    </source>
</evidence>
<dbReference type="EMBL" id="CM032183">
    <property type="protein sequence ID" value="KAG7095274.1"/>
    <property type="molecule type" value="Genomic_DNA"/>
</dbReference>
<dbReference type="PRINTS" id="PR00419">
    <property type="entry name" value="ADXRDTASE"/>
</dbReference>
<evidence type="ECO:0000256" key="4">
    <source>
        <dbReference type="ARBA" id="ARBA00023002"/>
    </source>
</evidence>
<evidence type="ECO:0000313" key="5">
    <source>
        <dbReference type="EMBL" id="KAG7095274.1"/>
    </source>
</evidence>
<keyword evidence="2" id="KW-0285">Flavoprotein</keyword>
<keyword evidence="4" id="KW-0560">Oxidoreductase</keyword>
<keyword evidence="3" id="KW-0274">FAD</keyword>
<evidence type="ECO:0000256" key="3">
    <source>
        <dbReference type="ARBA" id="ARBA00022827"/>
    </source>
</evidence>
<dbReference type="Gene3D" id="3.50.50.60">
    <property type="entry name" value="FAD/NAD(P)-binding domain"/>
    <property type="match status" value="2"/>
</dbReference>
<comment type="similarity">
    <text evidence="1">Belongs to the FMO family.</text>
</comment>
<dbReference type="GO" id="GO:0050660">
    <property type="term" value="F:flavin adenine dinucleotide binding"/>
    <property type="evidence" value="ECO:0007669"/>
    <property type="project" value="InterPro"/>
</dbReference>
<organism evidence="5 6">
    <name type="scientific">Marasmius oreades</name>
    <name type="common">fairy-ring Marasmius</name>
    <dbReference type="NCBI Taxonomy" id="181124"/>
    <lineage>
        <taxon>Eukaryota</taxon>
        <taxon>Fungi</taxon>
        <taxon>Dikarya</taxon>
        <taxon>Basidiomycota</taxon>
        <taxon>Agaricomycotina</taxon>
        <taxon>Agaricomycetes</taxon>
        <taxon>Agaricomycetidae</taxon>
        <taxon>Agaricales</taxon>
        <taxon>Marasmiineae</taxon>
        <taxon>Marasmiaceae</taxon>
        <taxon>Marasmius</taxon>
    </lineage>
</organism>
<dbReference type="OrthoDB" id="66881at2759"/>
<sequence>MLSQVPTYAFAGTLLCSYFSVVFSQQHSFQAPPLTFSDSESYQFQRPIHRVAIIGAGVGGLISYREFLRAGYEVTLYERDEQPGGVWHYTEEVPLNAPVPNAIPASADYTPCLPPHGVKLPYEVESVDQDPQTLSEQRRAHRAPKPVWSLLKSNAPAPDQQIRDWKWPEDTPWELPQEMIQRYVRSFASLHGINANDENPNVFYNTRVELVEKNYINDTEAGWSLTLKQFVKTGEKSTKARWWKENFDAVVIATGRYNSPSVPSISGLSEWVARYPDNISHSRQYRRPDLYQNKSVLVVGAAASGAEIGIELSPFVSKLYVSTRPDKATAPHYPLSFYVPKLPKNTTMIGEIKRFHPANRESKTMNQEKIELANGTIITGVDHIIFSTGFRYTYPFLPQYLDPTLGPNDTARDGVPQPLVTDGTHVRSLYLDTFYIEEPTIGFININAGMQSFVYGEYLAVALASVWKDRAKLPTTKEMWKRYHKHVNEKGGYGKHFQFLGSQVAHDMIRYFVGWVNEAAIKYGGRQIDGPSAANNEILAIWSLARFGTSEFNDVTPIGGLLPLANPSWDDSTTKLSWSEMKRQALNNMYRDYW</sequence>
<protein>
    <recommendedName>
        <fullName evidence="7">FAD/NAD(P)-binding domain-containing protein</fullName>
    </recommendedName>
</protein>
<dbReference type="GO" id="GO:0050661">
    <property type="term" value="F:NADP binding"/>
    <property type="evidence" value="ECO:0007669"/>
    <property type="project" value="InterPro"/>
</dbReference>
<dbReference type="InterPro" id="IPR036188">
    <property type="entry name" value="FAD/NAD-bd_sf"/>
</dbReference>
<evidence type="ECO:0000313" key="6">
    <source>
        <dbReference type="Proteomes" id="UP001049176"/>
    </source>
</evidence>
<dbReference type="AlphaFoldDB" id="A0A9P7S4G3"/>
<accession>A0A9P7S4G3</accession>
<name>A0A9P7S4G3_9AGAR</name>
<dbReference type="GO" id="GO:0004499">
    <property type="term" value="F:N,N-dimethylaniline monooxygenase activity"/>
    <property type="evidence" value="ECO:0007669"/>
    <property type="project" value="InterPro"/>
</dbReference>
<comment type="caution">
    <text evidence="5">The sequence shown here is derived from an EMBL/GenBank/DDBJ whole genome shotgun (WGS) entry which is preliminary data.</text>
</comment>
<dbReference type="PANTHER" id="PTHR23023">
    <property type="entry name" value="DIMETHYLANILINE MONOOXYGENASE"/>
    <property type="match status" value="1"/>
</dbReference>
<dbReference type="Pfam" id="PF00743">
    <property type="entry name" value="FMO-like"/>
    <property type="match status" value="2"/>
</dbReference>
<gene>
    <name evidence="5" type="ORF">E1B28_006047</name>
</gene>
<dbReference type="Proteomes" id="UP001049176">
    <property type="component" value="Chromosome 3"/>
</dbReference>
<dbReference type="InterPro" id="IPR020946">
    <property type="entry name" value="Flavin_mOase-like"/>
</dbReference>
<dbReference type="InterPro" id="IPR050346">
    <property type="entry name" value="FMO-like"/>
</dbReference>